<dbReference type="InterPro" id="IPR036397">
    <property type="entry name" value="RNaseH_sf"/>
</dbReference>
<dbReference type="PANTHER" id="PTHR37984">
    <property type="entry name" value="PROTEIN CBG26694"/>
    <property type="match status" value="1"/>
</dbReference>
<evidence type="ECO:0000313" key="4">
    <source>
        <dbReference type="Proteomes" id="UP001249851"/>
    </source>
</evidence>
<organism evidence="3 4">
    <name type="scientific">Acropora cervicornis</name>
    <name type="common">Staghorn coral</name>
    <dbReference type="NCBI Taxonomy" id="6130"/>
    <lineage>
        <taxon>Eukaryota</taxon>
        <taxon>Metazoa</taxon>
        <taxon>Cnidaria</taxon>
        <taxon>Anthozoa</taxon>
        <taxon>Hexacorallia</taxon>
        <taxon>Scleractinia</taxon>
        <taxon>Astrocoeniina</taxon>
        <taxon>Acroporidae</taxon>
        <taxon>Acropora</taxon>
    </lineage>
</organism>
<dbReference type="InterPro" id="IPR043128">
    <property type="entry name" value="Rev_trsase/Diguanyl_cyclase"/>
</dbReference>
<dbReference type="Gene3D" id="3.30.70.270">
    <property type="match status" value="2"/>
</dbReference>
<name>A0AAD9Q1F2_ACRCE</name>
<feature type="compositionally biased region" description="Basic residues" evidence="1">
    <location>
        <begin position="342"/>
        <end position="358"/>
    </location>
</feature>
<sequence>MPVRSVRVHETDRQWLNSHLKVLIAGRQKSFASGNTVIYRLLRNKVNRAELTKQTSLIECVLKSSDESNPPSTSAPSQSSGIPTYTMATAINLPNFPEFELQPRDTVPTRFEKYVKRLNNMFTAMGITHASRKKAMLLHYVGEETCDVFETLTVPEPTDESDEYRTAVNAFADYFEPQKCVDHHVYIFRQESQKSGENITEFYTRLQLLARKCEFANTDLEIKRQKIQGTSSVRLRRKAIEQNLSLEGLLKAARSMETADERTSEIDKQQSHAVGRRNNKTRDDREENSNGPPKTGYRNTKCGLCDGSYPHRGMCPAQGKKCMSCGKLNHFAKVCRSKSINRSKSSRTRKHLKGKHCARLVDSKGPSDGETLTSATAESDSSEEYTFTTGAQEPQTAKPIFQVKIMDTPIRIMADSGAMVNIFSKKDFDGLKEKPQLLKTNVKVYPYMSSKPLNLYGKLRVSVTSDHRSSEETFYVAEGSSGSILSWMTSQKLNLIKAVNTVEQLHANLPSVFPEFLKDFPRLLNGMGEYKGEPVRIHIDESVRPVAQPHRRIPFHVRKQVEDKLRQLENEDIIERAEGPTPCVSPIVVVPKPSKPNEIRICVDMQSLNQAIIRERHVSPAIDDVVSDLNGCKVLSKIALNQGYHQIPLHSDSRQFTTFSTHVGLFRYKWLNFGLSCAAEVFQKKVSDTLNGIPCVKNISDDIYVGGTDKDTHDCHLKQVFHRLHENGLTINLPKCQVRVPTMLFFGHVFSEKGMSPDQKKGEALQNVAPPINTCEVRSLLSSAAFCSRFIKDFALITRPLRQLTCDGTRWQWTQEEQLSFERLKEALSAKTTLGYFDPKKSTSIFVDGSPIGLGAVLAQEEESTKEVTPLHYASCPLTPTHARYPQIDREALSIYWAEFKVITDHKPLVSLFNNPSSKPSARIERWLLELQQYRFTVEYRPGASNPADYASRHPVGDPESHSYDVESEEHISFVARNATPKAVTLSEIESATAKDSILQAVMSAVESGCWHKASPNISLSELSRYGQVKEQLTCTDTVLLKSDRLVIYATLQERIVDIAHEGHLGIVKTKALLREKVWFPCMDKMVELKVKACLPCQVVTPVYTREPLQMSVLPDNPFDQVSVDCACGWSDPNPSVSSTSASAVIPTLDQLFSTFGAPRVVKSDNGPTFNGEEFAKFACVLGFKHRKVTPLWPRANGEVERFVKTLKKCIKAAKVEGRNWRKELQAILRNYRTTPHATTGVAPAVLLLKRPVRKKLQQVNHIDPVAEIVRERDSLQKLKMKARADNKAYVKPCNISPGEAVLVKSPFSVSKGGTMYDPTPMTVVSKKGSMITGEGDNRTVTRNSSFFKNIYPPAVNLGNDESQNSGLGSSADEKCIQEPPPAFESSNVPGPNSLDPPNTRHVKDDLPSSSNLVPFPVSQTQTSQSCDPPPLRRSSRRRIPRRILDL</sequence>
<feature type="region of interest" description="Disordered" evidence="1">
    <location>
        <begin position="1355"/>
        <end position="1447"/>
    </location>
</feature>
<feature type="region of interest" description="Disordered" evidence="1">
    <location>
        <begin position="342"/>
        <end position="391"/>
    </location>
</feature>
<dbReference type="FunFam" id="1.10.340.70:FF:000004">
    <property type="entry name" value="Retrovirus-related Pol polyprotein from transposon 297-like Protein"/>
    <property type="match status" value="1"/>
</dbReference>
<dbReference type="PROSITE" id="PS50994">
    <property type="entry name" value="INTEGRASE"/>
    <property type="match status" value="1"/>
</dbReference>
<feature type="compositionally biased region" description="Polar residues" evidence="1">
    <location>
        <begin position="1360"/>
        <end position="1369"/>
    </location>
</feature>
<protein>
    <submittedName>
        <fullName evidence="3">Transposon Ty3-G Gag-Pol polyprotein</fullName>
    </submittedName>
</protein>
<dbReference type="Pfam" id="PF17919">
    <property type="entry name" value="RT_RNaseH_2"/>
    <property type="match status" value="1"/>
</dbReference>
<dbReference type="InterPro" id="IPR050951">
    <property type="entry name" value="Retrovirus_Pol_polyprotein"/>
</dbReference>
<feature type="region of interest" description="Disordered" evidence="1">
    <location>
        <begin position="62"/>
        <end position="82"/>
    </location>
</feature>
<dbReference type="SUPFAM" id="SSF53098">
    <property type="entry name" value="Ribonuclease H-like"/>
    <property type="match status" value="1"/>
</dbReference>
<evidence type="ECO:0000256" key="1">
    <source>
        <dbReference type="SAM" id="MobiDB-lite"/>
    </source>
</evidence>
<dbReference type="InterPro" id="IPR001584">
    <property type="entry name" value="Integrase_cat-core"/>
</dbReference>
<gene>
    <name evidence="3" type="ORF">P5673_025730</name>
</gene>
<evidence type="ECO:0000259" key="2">
    <source>
        <dbReference type="PROSITE" id="PS50994"/>
    </source>
</evidence>
<dbReference type="InterPro" id="IPR041588">
    <property type="entry name" value="Integrase_H2C2"/>
</dbReference>
<feature type="compositionally biased region" description="Polar residues" evidence="1">
    <location>
        <begin position="67"/>
        <end position="82"/>
    </location>
</feature>
<reference evidence="3" key="2">
    <citation type="journal article" date="2023" name="Science">
        <title>Genomic signatures of disease resistance in endangered staghorn corals.</title>
        <authorList>
            <person name="Vollmer S.V."/>
            <person name="Selwyn J.D."/>
            <person name="Despard B.A."/>
            <person name="Roesel C.L."/>
        </authorList>
    </citation>
    <scope>NUCLEOTIDE SEQUENCE</scope>
    <source>
        <strain evidence="3">K2</strain>
    </source>
</reference>
<dbReference type="PANTHER" id="PTHR37984:SF11">
    <property type="entry name" value="INTEGRASE CATALYTIC DOMAIN-CONTAINING PROTEIN"/>
    <property type="match status" value="1"/>
</dbReference>
<dbReference type="Gene3D" id="1.10.340.70">
    <property type="match status" value="1"/>
</dbReference>
<feature type="compositionally biased region" description="Polar residues" evidence="1">
    <location>
        <begin position="1408"/>
        <end position="1427"/>
    </location>
</feature>
<dbReference type="GO" id="GO:0015074">
    <property type="term" value="P:DNA integration"/>
    <property type="evidence" value="ECO:0007669"/>
    <property type="project" value="InterPro"/>
</dbReference>
<feature type="compositionally biased region" description="Basic residues" evidence="1">
    <location>
        <begin position="1434"/>
        <end position="1447"/>
    </location>
</feature>
<dbReference type="Pfam" id="PF17921">
    <property type="entry name" value="Integrase_H2C2"/>
    <property type="match status" value="1"/>
</dbReference>
<dbReference type="Gene3D" id="3.10.10.10">
    <property type="entry name" value="HIV Type 1 Reverse Transcriptase, subunit A, domain 1"/>
    <property type="match status" value="1"/>
</dbReference>
<keyword evidence="4" id="KW-1185">Reference proteome</keyword>
<dbReference type="InterPro" id="IPR041577">
    <property type="entry name" value="RT_RNaseH_2"/>
</dbReference>
<accession>A0AAD9Q1F2</accession>
<dbReference type="Proteomes" id="UP001249851">
    <property type="component" value="Unassembled WGS sequence"/>
</dbReference>
<dbReference type="InterPro" id="IPR000477">
    <property type="entry name" value="RT_dom"/>
</dbReference>
<comment type="caution">
    <text evidence="3">The sequence shown here is derived from an EMBL/GenBank/DDBJ whole genome shotgun (WGS) entry which is preliminary data.</text>
</comment>
<feature type="region of interest" description="Disordered" evidence="1">
    <location>
        <begin position="257"/>
        <end position="297"/>
    </location>
</feature>
<dbReference type="Pfam" id="PF00078">
    <property type="entry name" value="RVT_1"/>
    <property type="match status" value="1"/>
</dbReference>
<feature type="compositionally biased region" description="Low complexity" evidence="1">
    <location>
        <begin position="370"/>
        <end position="379"/>
    </location>
</feature>
<feature type="domain" description="Integrase catalytic" evidence="2">
    <location>
        <begin position="1092"/>
        <end position="1252"/>
    </location>
</feature>
<dbReference type="InterPro" id="IPR043502">
    <property type="entry name" value="DNA/RNA_pol_sf"/>
</dbReference>
<dbReference type="SUPFAM" id="SSF56672">
    <property type="entry name" value="DNA/RNA polymerases"/>
    <property type="match status" value="1"/>
</dbReference>
<dbReference type="EMBL" id="JARQWQ010000081">
    <property type="protein sequence ID" value="KAK2553012.1"/>
    <property type="molecule type" value="Genomic_DNA"/>
</dbReference>
<feature type="compositionally biased region" description="Basic and acidic residues" evidence="1">
    <location>
        <begin position="257"/>
        <end position="270"/>
    </location>
</feature>
<proteinExistence type="predicted"/>
<dbReference type="GO" id="GO:0003676">
    <property type="term" value="F:nucleic acid binding"/>
    <property type="evidence" value="ECO:0007669"/>
    <property type="project" value="InterPro"/>
</dbReference>
<dbReference type="Gene3D" id="3.30.420.10">
    <property type="entry name" value="Ribonuclease H-like superfamily/Ribonuclease H"/>
    <property type="match status" value="1"/>
</dbReference>
<dbReference type="CDD" id="cd01647">
    <property type="entry name" value="RT_LTR"/>
    <property type="match status" value="1"/>
</dbReference>
<dbReference type="InterPro" id="IPR012337">
    <property type="entry name" value="RNaseH-like_sf"/>
</dbReference>
<dbReference type="CDD" id="cd00303">
    <property type="entry name" value="retropepsin_like"/>
    <property type="match status" value="1"/>
</dbReference>
<reference evidence="3" key="1">
    <citation type="journal article" date="2023" name="G3 (Bethesda)">
        <title>Whole genome assembly and annotation of the endangered Caribbean coral Acropora cervicornis.</title>
        <authorList>
            <person name="Selwyn J.D."/>
            <person name="Vollmer S.V."/>
        </authorList>
    </citation>
    <scope>NUCLEOTIDE SEQUENCE</scope>
    <source>
        <strain evidence="3">K2</strain>
    </source>
</reference>
<dbReference type="CDD" id="cd09274">
    <property type="entry name" value="RNase_HI_RT_Ty3"/>
    <property type="match status" value="1"/>
</dbReference>
<evidence type="ECO:0000313" key="3">
    <source>
        <dbReference type="EMBL" id="KAK2553012.1"/>
    </source>
</evidence>